<sequence>MQRCHIAQLHDGLKRSGKTLLHRYQREGNDFLERIVAMDETWTRSYEPNLKRQSNEWKHPGSPRPKKVRPTQSAVKVMFIVAYDIDGVILHHAVPPRQTTRTTGTSTVLTRYDPCDYDLFTKVKEPLRGTRYNTRYEFIRALGQSYGTSTKMDALMVYDAFQTFGKSVYNRRRCASGDDRRKQNRSLNANDYRQEVVSLSAYIAVNFHLFCCHSSIQYFYMAFSKYRLLNMYAAMCDLNLLQNQPPAIYVASNALRWRSSL</sequence>
<accession>A0ABQ8TML5</accession>
<dbReference type="PANTHER" id="PTHR46060:SF1">
    <property type="entry name" value="MARINER MOS1 TRANSPOSASE-LIKE PROTEIN"/>
    <property type="match status" value="1"/>
</dbReference>
<dbReference type="PANTHER" id="PTHR46060">
    <property type="entry name" value="MARINER MOS1 TRANSPOSASE-LIKE PROTEIN"/>
    <property type="match status" value="1"/>
</dbReference>
<proteinExistence type="predicted"/>
<reference evidence="1 2" key="1">
    <citation type="journal article" date="2022" name="Allergy">
        <title>Genome assembly and annotation of Periplaneta americana reveal a comprehensive cockroach allergen profile.</title>
        <authorList>
            <person name="Wang L."/>
            <person name="Xiong Q."/>
            <person name="Saelim N."/>
            <person name="Wang L."/>
            <person name="Nong W."/>
            <person name="Wan A.T."/>
            <person name="Shi M."/>
            <person name="Liu X."/>
            <person name="Cao Q."/>
            <person name="Hui J.H.L."/>
            <person name="Sookrung N."/>
            <person name="Leung T.F."/>
            <person name="Tungtrongchitr A."/>
            <person name="Tsui S.K.W."/>
        </authorList>
    </citation>
    <scope>NUCLEOTIDE SEQUENCE [LARGE SCALE GENOMIC DNA]</scope>
    <source>
        <strain evidence="1">PWHHKU_190912</strain>
    </source>
</reference>
<evidence type="ECO:0000313" key="2">
    <source>
        <dbReference type="Proteomes" id="UP001148838"/>
    </source>
</evidence>
<dbReference type="EMBL" id="JAJSOF020000005">
    <property type="protein sequence ID" value="KAJ4447911.1"/>
    <property type="molecule type" value="Genomic_DNA"/>
</dbReference>
<keyword evidence="2" id="KW-1185">Reference proteome</keyword>
<name>A0ABQ8TML5_PERAM</name>
<organism evidence="1 2">
    <name type="scientific">Periplaneta americana</name>
    <name type="common">American cockroach</name>
    <name type="synonym">Blatta americana</name>
    <dbReference type="NCBI Taxonomy" id="6978"/>
    <lineage>
        <taxon>Eukaryota</taxon>
        <taxon>Metazoa</taxon>
        <taxon>Ecdysozoa</taxon>
        <taxon>Arthropoda</taxon>
        <taxon>Hexapoda</taxon>
        <taxon>Insecta</taxon>
        <taxon>Pterygota</taxon>
        <taxon>Neoptera</taxon>
        <taxon>Polyneoptera</taxon>
        <taxon>Dictyoptera</taxon>
        <taxon>Blattodea</taxon>
        <taxon>Blattoidea</taxon>
        <taxon>Blattidae</taxon>
        <taxon>Blattinae</taxon>
        <taxon>Periplaneta</taxon>
    </lineage>
</organism>
<protein>
    <submittedName>
        <fullName evidence="1">Uncharacterized protein</fullName>
    </submittedName>
</protein>
<dbReference type="InterPro" id="IPR052709">
    <property type="entry name" value="Transposase-MT_Hybrid"/>
</dbReference>
<comment type="caution">
    <text evidence="1">The sequence shown here is derived from an EMBL/GenBank/DDBJ whole genome shotgun (WGS) entry which is preliminary data.</text>
</comment>
<evidence type="ECO:0000313" key="1">
    <source>
        <dbReference type="EMBL" id="KAJ4447911.1"/>
    </source>
</evidence>
<gene>
    <name evidence="1" type="ORF">ANN_09920</name>
</gene>
<dbReference type="Gene3D" id="3.30.420.10">
    <property type="entry name" value="Ribonuclease H-like superfamily/Ribonuclease H"/>
    <property type="match status" value="1"/>
</dbReference>
<dbReference type="InterPro" id="IPR036397">
    <property type="entry name" value="RNaseH_sf"/>
</dbReference>
<dbReference type="Proteomes" id="UP001148838">
    <property type="component" value="Unassembled WGS sequence"/>
</dbReference>